<dbReference type="Proteomes" id="UP001430193">
    <property type="component" value="Unassembled WGS sequence"/>
</dbReference>
<keyword evidence="1" id="KW-0732">Signal</keyword>
<evidence type="ECO:0000256" key="1">
    <source>
        <dbReference type="SAM" id="SignalP"/>
    </source>
</evidence>
<feature type="signal peptide" evidence="1">
    <location>
        <begin position="1"/>
        <end position="32"/>
    </location>
</feature>
<protein>
    <recommendedName>
        <fullName evidence="4">Fap</fullName>
    </recommendedName>
</protein>
<dbReference type="RefSeq" id="WP_204630693.1">
    <property type="nucleotide sequence ID" value="NZ_BSOC01000004.1"/>
</dbReference>
<feature type="chain" id="PRO_5045362994" description="Fap" evidence="1">
    <location>
        <begin position="33"/>
        <end position="177"/>
    </location>
</feature>
<keyword evidence="3" id="KW-1185">Reference proteome</keyword>
<accession>A0ABS2KD08</accession>
<name>A0ABS2KD08_9GAMM</name>
<gene>
    <name evidence="2" type="ORF">ISS99_05975</name>
</gene>
<evidence type="ECO:0000313" key="3">
    <source>
        <dbReference type="Proteomes" id="UP001430193"/>
    </source>
</evidence>
<proteinExistence type="predicted"/>
<evidence type="ECO:0008006" key="4">
    <source>
        <dbReference type="Google" id="ProtNLM"/>
    </source>
</evidence>
<reference evidence="2" key="1">
    <citation type="submission" date="2020-10" db="EMBL/GenBank/DDBJ databases">
        <title>Phylogeny of dyella-like bacteria.</title>
        <authorList>
            <person name="Fu J."/>
        </authorList>
    </citation>
    <scope>NUCLEOTIDE SEQUENCE</scope>
    <source>
        <strain evidence="2">DHON07</strain>
    </source>
</reference>
<evidence type="ECO:0000313" key="2">
    <source>
        <dbReference type="EMBL" id="MBM7129063.1"/>
    </source>
</evidence>
<dbReference type="EMBL" id="JADIKF010000037">
    <property type="protein sequence ID" value="MBM7129063.1"/>
    <property type="molecule type" value="Genomic_DNA"/>
</dbReference>
<sequence>MDSKRRLIGQACRCTSFVAAITISLIPAASFADGSHVAQKAGPGDIVLIRNVAARPADRNPTAPGLALMVNTSPNPQLNSAINGDGGLGEMTDSEIAGLTSNAGASAGSSNQNNVQHALTSALGVNSGGSTGTANNGVSNLVSGASGAAGAVTDNTRNIGDQITNAMSQMPMLGASH</sequence>
<comment type="caution">
    <text evidence="2">The sequence shown here is derived from an EMBL/GenBank/DDBJ whole genome shotgun (WGS) entry which is preliminary data.</text>
</comment>
<organism evidence="2 3">
    <name type="scientific">Dyella mobilis</name>
    <dbReference type="NCBI Taxonomy" id="1849582"/>
    <lineage>
        <taxon>Bacteria</taxon>
        <taxon>Pseudomonadati</taxon>
        <taxon>Pseudomonadota</taxon>
        <taxon>Gammaproteobacteria</taxon>
        <taxon>Lysobacterales</taxon>
        <taxon>Rhodanobacteraceae</taxon>
        <taxon>Dyella</taxon>
    </lineage>
</organism>